<protein>
    <submittedName>
        <fullName evidence="11">M13 family metallopeptidase</fullName>
        <ecNumber evidence="11">3.4.24.-</ecNumber>
    </submittedName>
</protein>
<evidence type="ECO:0000256" key="4">
    <source>
        <dbReference type="ARBA" id="ARBA00022723"/>
    </source>
</evidence>
<feature type="domain" description="Peptidase M13 C-terminal" evidence="9">
    <location>
        <begin position="472"/>
        <end position="674"/>
    </location>
</feature>
<evidence type="ECO:0000259" key="10">
    <source>
        <dbReference type="Pfam" id="PF05649"/>
    </source>
</evidence>
<keyword evidence="6" id="KW-0862">Zinc</keyword>
<organism evidence="11 12">
    <name type="scientific">Hyphobacterium marinum</name>
    <dbReference type="NCBI Taxonomy" id="3116574"/>
    <lineage>
        <taxon>Bacteria</taxon>
        <taxon>Pseudomonadati</taxon>
        <taxon>Pseudomonadota</taxon>
        <taxon>Alphaproteobacteria</taxon>
        <taxon>Maricaulales</taxon>
        <taxon>Maricaulaceae</taxon>
        <taxon>Hyphobacterium</taxon>
    </lineage>
</organism>
<comment type="cofactor">
    <cofactor evidence="1">
        <name>Zn(2+)</name>
        <dbReference type="ChEBI" id="CHEBI:29105"/>
    </cofactor>
</comment>
<sequence>MKRILKSGAAGLVLAAALAGYSAAQDATLGAWGIETQHISSTVDPGDDFFRYVNEGWLESAGMPAGFPANGAFLELYLLSESRVADIIADMSSVANAAQGSPEQQVRDLYASYMDTAAIEAAGLDPIRADVDAFLALDDRDAIAAAFAGSFAPSFVSFYINLDPNNPDAYRLNLTQSGLGLPGRDYYLRDDEEFQGYQDAYRAYIAQIFELAGYDDGAARADRIYALEAAMAEVHWEPADAQDSVLTNNPMDRAGLEALAPGFNWDAFFEASGVGHIEDLNVDETTAITAMAALFAETPVETWTDYLAFHYIDNHTTYLPAAFDEASFAFYSQTLNGVPEQRARDLRAIQQVNNNLGEQVGRIYVERHFPESDKAQMEELVNYLRRALAERIETLDWMDAETREQAQRKLASFNVKIGYPDVWRDFSDLEVRPDDLIGNMHRIQDWYWNDSRSRLGGPVRDWEWGMSPQTVNAYYSSTRNEIVFPAAILQAPFFDPEADAAVNFGAIGGVIGHEIGHGFDDDGSRFDADGYLRNWWTDTSRAGFEERTSALVSQYDGFSPLEGINVNGELTLGENIGDLGGLSMALHAYRLYAADNGETGRVIDGFTPEQRFFLSWGQVWRTLMTDGYMRNLVLTDEHSPAQYRVNGIVRNMDDWYEAFDVDETDDLYLPPEDRIDIW</sequence>
<feature type="signal peptide" evidence="8">
    <location>
        <begin position="1"/>
        <end position="24"/>
    </location>
</feature>
<dbReference type="RefSeq" id="WP_330195384.1">
    <property type="nucleotide sequence ID" value="NZ_JAZDRO010000001.1"/>
</dbReference>
<keyword evidence="8" id="KW-0732">Signal</keyword>
<evidence type="ECO:0000256" key="8">
    <source>
        <dbReference type="SAM" id="SignalP"/>
    </source>
</evidence>
<evidence type="ECO:0000259" key="9">
    <source>
        <dbReference type="Pfam" id="PF01431"/>
    </source>
</evidence>
<proteinExistence type="inferred from homology"/>
<dbReference type="Pfam" id="PF05649">
    <property type="entry name" value="Peptidase_M13_N"/>
    <property type="match status" value="1"/>
</dbReference>
<keyword evidence="5 11" id="KW-0378">Hydrolase</keyword>
<comment type="caution">
    <text evidence="11">The sequence shown here is derived from an EMBL/GenBank/DDBJ whole genome shotgun (WGS) entry which is preliminary data.</text>
</comment>
<reference evidence="11 12" key="1">
    <citation type="submission" date="2024-01" db="EMBL/GenBank/DDBJ databases">
        <title>Hyphobacterium bacterium isolated from marine sediment.</title>
        <authorList>
            <person name="Zhao S."/>
        </authorList>
    </citation>
    <scope>NUCLEOTIDE SEQUENCE [LARGE SCALE GENOMIC DNA]</scope>
    <source>
        <strain evidence="11 12">Y60-23</strain>
    </source>
</reference>
<evidence type="ECO:0000256" key="7">
    <source>
        <dbReference type="ARBA" id="ARBA00023049"/>
    </source>
</evidence>
<dbReference type="Gene3D" id="1.10.1380.10">
    <property type="entry name" value="Neutral endopeptidase , domain2"/>
    <property type="match status" value="1"/>
</dbReference>
<keyword evidence="3" id="KW-0645">Protease</keyword>
<dbReference type="PROSITE" id="PS51885">
    <property type="entry name" value="NEPRILYSIN"/>
    <property type="match status" value="1"/>
</dbReference>
<gene>
    <name evidence="11" type="ORF">V0U35_04105</name>
</gene>
<feature type="chain" id="PRO_5045765859" evidence="8">
    <location>
        <begin position="25"/>
        <end position="678"/>
    </location>
</feature>
<comment type="similarity">
    <text evidence="2">Belongs to the peptidase M13 family.</text>
</comment>
<name>A0ABU7LWB6_9PROT</name>
<dbReference type="InterPro" id="IPR024079">
    <property type="entry name" value="MetalloPept_cat_dom_sf"/>
</dbReference>
<dbReference type="CDD" id="cd08662">
    <property type="entry name" value="M13"/>
    <property type="match status" value="1"/>
</dbReference>
<keyword evidence="7" id="KW-0482">Metalloprotease</keyword>
<dbReference type="PANTHER" id="PTHR11733:SF167">
    <property type="entry name" value="FI17812P1-RELATED"/>
    <property type="match status" value="1"/>
</dbReference>
<dbReference type="Pfam" id="PF01431">
    <property type="entry name" value="Peptidase_M13"/>
    <property type="match status" value="1"/>
</dbReference>
<evidence type="ECO:0000256" key="2">
    <source>
        <dbReference type="ARBA" id="ARBA00007357"/>
    </source>
</evidence>
<dbReference type="PRINTS" id="PR00786">
    <property type="entry name" value="NEPRILYSIN"/>
</dbReference>
<dbReference type="InterPro" id="IPR000718">
    <property type="entry name" value="Peptidase_M13"/>
</dbReference>
<keyword evidence="4" id="KW-0479">Metal-binding</keyword>
<evidence type="ECO:0000256" key="6">
    <source>
        <dbReference type="ARBA" id="ARBA00022833"/>
    </source>
</evidence>
<dbReference type="Proteomes" id="UP001310692">
    <property type="component" value="Unassembled WGS sequence"/>
</dbReference>
<keyword evidence="12" id="KW-1185">Reference proteome</keyword>
<evidence type="ECO:0000256" key="3">
    <source>
        <dbReference type="ARBA" id="ARBA00022670"/>
    </source>
</evidence>
<dbReference type="PANTHER" id="PTHR11733">
    <property type="entry name" value="ZINC METALLOPROTEASE FAMILY M13 NEPRILYSIN-RELATED"/>
    <property type="match status" value="1"/>
</dbReference>
<dbReference type="Gene3D" id="3.40.390.10">
    <property type="entry name" value="Collagenase (Catalytic Domain)"/>
    <property type="match status" value="1"/>
</dbReference>
<dbReference type="GO" id="GO:0016787">
    <property type="term" value="F:hydrolase activity"/>
    <property type="evidence" value="ECO:0007669"/>
    <property type="project" value="UniProtKB-KW"/>
</dbReference>
<feature type="domain" description="Peptidase M13 N-terminal" evidence="10">
    <location>
        <begin position="45"/>
        <end position="420"/>
    </location>
</feature>
<dbReference type="InterPro" id="IPR008753">
    <property type="entry name" value="Peptidase_M13_N"/>
</dbReference>
<dbReference type="SUPFAM" id="SSF55486">
    <property type="entry name" value="Metalloproteases ('zincins'), catalytic domain"/>
    <property type="match status" value="1"/>
</dbReference>
<evidence type="ECO:0000313" key="12">
    <source>
        <dbReference type="Proteomes" id="UP001310692"/>
    </source>
</evidence>
<evidence type="ECO:0000256" key="5">
    <source>
        <dbReference type="ARBA" id="ARBA00022801"/>
    </source>
</evidence>
<dbReference type="InterPro" id="IPR042089">
    <property type="entry name" value="Peptidase_M13_dom_2"/>
</dbReference>
<evidence type="ECO:0000256" key="1">
    <source>
        <dbReference type="ARBA" id="ARBA00001947"/>
    </source>
</evidence>
<dbReference type="InterPro" id="IPR018497">
    <property type="entry name" value="Peptidase_M13_C"/>
</dbReference>
<evidence type="ECO:0000313" key="11">
    <source>
        <dbReference type="EMBL" id="MEE2565853.1"/>
    </source>
</evidence>
<accession>A0ABU7LWB6</accession>
<dbReference type="EC" id="3.4.24.-" evidence="11"/>
<dbReference type="EMBL" id="JAZDRO010000001">
    <property type="protein sequence ID" value="MEE2565853.1"/>
    <property type="molecule type" value="Genomic_DNA"/>
</dbReference>